<dbReference type="Pfam" id="PF14559">
    <property type="entry name" value="TPR_19"/>
    <property type="match status" value="1"/>
</dbReference>
<dbReference type="AlphaFoldDB" id="A0A935CAD7"/>
<protein>
    <submittedName>
        <fullName evidence="2">Tetratricopeptide repeat protein</fullName>
    </submittedName>
</protein>
<dbReference type="SMART" id="SM00028">
    <property type="entry name" value="TPR"/>
    <property type="match status" value="3"/>
</dbReference>
<keyword evidence="1" id="KW-0802">TPR repeat</keyword>
<dbReference type="Pfam" id="PF13181">
    <property type="entry name" value="TPR_8"/>
    <property type="match status" value="1"/>
</dbReference>
<dbReference type="Proteomes" id="UP000611723">
    <property type="component" value="Unassembled WGS sequence"/>
</dbReference>
<dbReference type="Gene3D" id="1.25.40.10">
    <property type="entry name" value="Tetratricopeptide repeat domain"/>
    <property type="match status" value="2"/>
</dbReference>
<dbReference type="PROSITE" id="PS51257">
    <property type="entry name" value="PROKAR_LIPOPROTEIN"/>
    <property type="match status" value="1"/>
</dbReference>
<dbReference type="InterPro" id="IPR011990">
    <property type="entry name" value="TPR-like_helical_dom_sf"/>
</dbReference>
<organism evidence="2 3">
    <name type="scientific">Marivirga aurantiaca</name>
    <dbReference type="NCBI Taxonomy" id="2802615"/>
    <lineage>
        <taxon>Bacteria</taxon>
        <taxon>Pseudomonadati</taxon>
        <taxon>Bacteroidota</taxon>
        <taxon>Cytophagia</taxon>
        <taxon>Cytophagales</taxon>
        <taxon>Marivirgaceae</taxon>
        <taxon>Marivirga</taxon>
    </lineage>
</organism>
<dbReference type="SUPFAM" id="SSF48452">
    <property type="entry name" value="TPR-like"/>
    <property type="match status" value="1"/>
</dbReference>
<evidence type="ECO:0000256" key="1">
    <source>
        <dbReference type="PROSITE-ProRule" id="PRU00339"/>
    </source>
</evidence>
<dbReference type="PROSITE" id="PS50005">
    <property type="entry name" value="TPR"/>
    <property type="match status" value="1"/>
</dbReference>
<proteinExistence type="predicted"/>
<dbReference type="EMBL" id="JAEQBW010000002">
    <property type="protein sequence ID" value="MBK6264748.1"/>
    <property type="molecule type" value="Genomic_DNA"/>
</dbReference>
<reference evidence="2" key="1">
    <citation type="submission" date="2021-01" db="EMBL/GenBank/DDBJ databases">
        <title>Marivirga aurantiaca sp. nov., isolated from intertidal surface sediments.</title>
        <authorList>
            <person name="Zhang M."/>
        </authorList>
    </citation>
    <scope>NUCLEOTIDE SEQUENCE</scope>
    <source>
        <strain evidence="2">S37H4</strain>
    </source>
</reference>
<keyword evidence="3" id="KW-1185">Reference proteome</keyword>
<sequence length="283" mass="34010">MRTHILTLLISFLFVTSACEQKEVSSENLTENQEHQSTEFQIYTEEQKAIIDEHLKNDAWRHDLYSREYQEAINRGLEKDSTISYLWQQKAMPLFKQGKYEVGMEFIDQAVKYDPRRYQDYRAFIKCVFAKTYKAAIIDFEDCKKKYGNSFVMDHTYDFYIALSYLQLNEFEKAEQIFEKDHAWQLIEKGEDWLHHLDLFYYGISRYEQRNYTGAIEMFDQALAFYPDFSDVQVYKAKCLSKLGKTEEAEKLYKIAEINGRKGFTINEDNAIYERYPYQMRWH</sequence>
<dbReference type="RefSeq" id="WP_201430417.1">
    <property type="nucleotide sequence ID" value="NZ_JAEQBW010000002.1"/>
</dbReference>
<comment type="caution">
    <text evidence="2">The sequence shown here is derived from an EMBL/GenBank/DDBJ whole genome shotgun (WGS) entry which is preliminary data.</text>
</comment>
<accession>A0A935CAD7</accession>
<name>A0A935CAD7_9BACT</name>
<feature type="repeat" description="TPR" evidence="1">
    <location>
        <begin position="84"/>
        <end position="117"/>
    </location>
</feature>
<evidence type="ECO:0000313" key="3">
    <source>
        <dbReference type="Proteomes" id="UP000611723"/>
    </source>
</evidence>
<evidence type="ECO:0000313" key="2">
    <source>
        <dbReference type="EMBL" id="MBK6264748.1"/>
    </source>
</evidence>
<dbReference type="InterPro" id="IPR019734">
    <property type="entry name" value="TPR_rpt"/>
</dbReference>
<gene>
    <name evidence="2" type="ORF">JKA74_06840</name>
</gene>